<dbReference type="AlphaFoldDB" id="A0A146GA17"/>
<sequence length="829" mass="88765">MKILIVDDELGLASGLAGWLTENGWPQPGVATNADEATAWVDQQGRLDVLVTDVVMQPTDGFTLRETLQARFPKLKVVFISGYDLSDYGPRMEGARFLPKPVSGYDIDGAIRALFEQPAPVVAQPVAAPTPVTPAVAQPAPVAAQPTPVVAQAAPAAAPVGAVGTAGAPVGAKVASVAAKAATPTPTPVASPRPVAAAATPVAAAAPKAVAAAAAPQAVAPTAGQPVVAKLSAAPKVAAAPQAKPAAVAAKAGAPRPAAAAPAGAGARPAAAASPAVPIAQPADNSEVELPADQFVGTAVGNYQVEAKIGQGSRSGIYRAQQTNIGRPVRLYILEPERAHDQEEVKSFISDASVKANVSHPYIFAVYEAGQSNGSYFYSCEYVPCRSLKQIIQAGQFLDEATAVQAMKVTAEVLAYFEKEKISHNLIGENTVLIGEKNKPRIANIATYHPEATFDMKREMVEIGRVFAAVLPEQSQALGIRALAVGLADGSREFPTWQALIDAVTALEPKVAPQDAYKLDAQERAAIRMVEEAKKRQKRGMYISTAVSLTLLAVALGVVYFFISGSNTKGTDFNKMIEIPAGEFVYQDGQKETLPTFYIDEYEVTIGQYAKFLEYLKAHPDEATKFDHPDQPKGKSHNPEKWADEDLPTGWMPGYYTRAKRWGKYHDAKLDVNSPVFGVDWYDAYAYAKWKGHRLPTEKEWEKAARGTQGFLYPWGNDPDNKKVNSGLDTNPDPSKGGEIDGWDRWSPVDAVKTDKSPFNVYGMGGNVSEWTATFDVDPMLPSQKVPVLRGGNWRTPDYKLTRRILKLSEIQNDEALGFRTVSDTPPAK</sequence>
<dbReference type="SUPFAM" id="SSF56112">
    <property type="entry name" value="Protein kinase-like (PK-like)"/>
    <property type="match status" value="1"/>
</dbReference>
<evidence type="ECO:0000256" key="2">
    <source>
        <dbReference type="SAM" id="MobiDB-lite"/>
    </source>
</evidence>
<dbReference type="OrthoDB" id="182529at2"/>
<dbReference type="SUPFAM" id="SSF56436">
    <property type="entry name" value="C-type lectin-like"/>
    <property type="match status" value="1"/>
</dbReference>
<feature type="domain" description="Response regulatory" evidence="5">
    <location>
        <begin position="2"/>
        <end position="115"/>
    </location>
</feature>
<dbReference type="STRING" id="690879.TSACC_22101"/>
<keyword evidence="3" id="KW-0472">Membrane</keyword>
<dbReference type="GO" id="GO:0004672">
    <property type="term" value="F:protein kinase activity"/>
    <property type="evidence" value="ECO:0007669"/>
    <property type="project" value="InterPro"/>
</dbReference>
<dbReference type="InterPro" id="IPR051043">
    <property type="entry name" value="Sulfatase_Mod_Factor_Kinase"/>
</dbReference>
<dbReference type="Gene3D" id="3.40.50.2300">
    <property type="match status" value="1"/>
</dbReference>
<dbReference type="InterPro" id="IPR005532">
    <property type="entry name" value="SUMF_dom"/>
</dbReference>
<dbReference type="Gene3D" id="1.10.510.10">
    <property type="entry name" value="Transferase(Phosphotransferase) domain 1"/>
    <property type="match status" value="1"/>
</dbReference>
<feature type="transmembrane region" description="Helical" evidence="3">
    <location>
        <begin position="541"/>
        <end position="563"/>
    </location>
</feature>
<keyword evidence="3" id="KW-1133">Transmembrane helix</keyword>
<evidence type="ECO:0000259" key="4">
    <source>
        <dbReference type="PROSITE" id="PS50011"/>
    </source>
</evidence>
<protein>
    <submittedName>
        <fullName evidence="6">Response regulator receiver domain-containing protein</fullName>
    </submittedName>
</protein>
<dbReference type="GO" id="GO:0000160">
    <property type="term" value="P:phosphorelay signal transduction system"/>
    <property type="evidence" value="ECO:0007669"/>
    <property type="project" value="InterPro"/>
</dbReference>
<dbReference type="EMBL" id="BDCO01000002">
    <property type="protein sequence ID" value="GAT33684.1"/>
    <property type="molecule type" value="Genomic_DNA"/>
</dbReference>
<dbReference type="InterPro" id="IPR016187">
    <property type="entry name" value="CTDL_fold"/>
</dbReference>
<dbReference type="Pfam" id="PF00072">
    <property type="entry name" value="Response_reg"/>
    <property type="match status" value="1"/>
</dbReference>
<dbReference type="CDD" id="cd00156">
    <property type="entry name" value="REC"/>
    <property type="match status" value="1"/>
</dbReference>
<dbReference type="SUPFAM" id="SSF52172">
    <property type="entry name" value="CheY-like"/>
    <property type="match status" value="1"/>
</dbReference>
<reference evidence="7" key="1">
    <citation type="journal article" date="2017" name="Genome Announc.">
        <title>Draft Genome Sequence of Terrimicrobium sacchariphilum NM-5T, a Facultative Anaerobic Soil Bacterium of the Class Spartobacteria.</title>
        <authorList>
            <person name="Qiu Y.L."/>
            <person name="Tourlousse D.M."/>
            <person name="Matsuura N."/>
            <person name="Ohashi A."/>
            <person name="Sekiguchi Y."/>
        </authorList>
    </citation>
    <scope>NUCLEOTIDE SEQUENCE [LARGE SCALE GENOMIC DNA]</scope>
    <source>
        <strain evidence="7">NM-5</strain>
    </source>
</reference>
<dbReference type="InterPro" id="IPR001789">
    <property type="entry name" value="Sig_transdc_resp-reg_receiver"/>
</dbReference>
<dbReference type="PROSITE" id="PS50011">
    <property type="entry name" value="PROTEIN_KINASE_DOM"/>
    <property type="match status" value="1"/>
</dbReference>
<evidence type="ECO:0000256" key="1">
    <source>
        <dbReference type="PROSITE-ProRule" id="PRU00169"/>
    </source>
</evidence>
<dbReference type="GO" id="GO:0005524">
    <property type="term" value="F:ATP binding"/>
    <property type="evidence" value="ECO:0007669"/>
    <property type="project" value="InterPro"/>
</dbReference>
<feature type="modified residue" description="4-aspartylphosphate" evidence="1">
    <location>
        <position position="53"/>
    </location>
</feature>
<evidence type="ECO:0000259" key="5">
    <source>
        <dbReference type="PROSITE" id="PS50110"/>
    </source>
</evidence>
<dbReference type="RefSeq" id="WP_075079386.1">
    <property type="nucleotide sequence ID" value="NZ_BDCO01000002.1"/>
</dbReference>
<name>A0A146GA17_TERSA</name>
<accession>A0A146GA17</accession>
<gene>
    <name evidence="6" type="ORF">TSACC_22101</name>
</gene>
<feature type="domain" description="Protein kinase" evidence="4">
    <location>
        <begin position="303"/>
        <end position="585"/>
    </location>
</feature>
<dbReference type="InterPro" id="IPR000719">
    <property type="entry name" value="Prot_kinase_dom"/>
</dbReference>
<evidence type="ECO:0000313" key="7">
    <source>
        <dbReference type="Proteomes" id="UP000076023"/>
    </source>
</evidence>
<dbReference type="InterPro" id="IPR011009">
    <property type="entry name" value="Kinase-like_dom_sf"/>
</dbReference>
<dbReference type="Proteomes" id="UP000076023">
    <property type="component" value="Unassembled WGS sequence"/>
</dbReference>
<dbReference type="GO" id="GO:0120147">
    <property type="term" value="F:formylglycine-generating oxidase activity"/>
    <property type="evidence" value="ECO:0007669"/>
    <property type="project" value="TreeGrafter"/>
</dbReference>
<dbReference type="SMART" id="SM00220">
    <property type="entry name" value="S_TKc"/>
    <property type="match status" value="1"/>
</dbReference>
<dbReference type="Gene3D" id="3.30.200.20">
    <property type="entry name" value="Phosphorylase Kinase, domain 1"/>
    <property type="match status" value="1"/>
</dbReference>
<comment type="caution">
    <text evidence="6">The sequence shown here is derived from an EMBL/GenBank/DDBJ whole genome shotgun (WGS) entry which is preliminary data.</text>
</comment>
<dbReference type="PANTHER" id="PTHR23150">
    <property type="entry name" value="SULFATASE MODIFYING FACTOR 1, 2"/>
    <property type="match status" value="1"/>
</dbReference>
<dbReference type="InterPro" id="IPR042095">
    <property type="entry name" value="SUMF_sf"/>
</dbReference>
<feature type="region of interest" description="Disordered" evidence="2">
    <location>
        <begin position="624"/>
        <end position="644"/>
    </location>
</feature>
<keyword evidence="7" id="KW-1185">Reference proteome</keyword>
<dbReference type="Pfam" id="PF03781">
    <property type="entry name" value="FGE-sulfatase"/>
    <property type="match status" value="1"/>
</dbReference>
<proteinExistence type="predicted"/>
<dbReference type="SMART" id="SM00448">
    <property type="entry name" value="REC"/>
    <property type="match status" value="1"/>
</dbReference>
<keyword evidence="3" id="KW-0812">Transmembrane</keyword>
<dbReference type="InParanoid" id="A0A146GA17"/>
<dbReference type="PROSITE" id="PS50110">
    <property type="entry name" value="RESPONSE_REGULATORY"/>
    <property type="match status" value="1"/>
</dbReference>
<keyword evidence="1" id="KW-0597">Phosphoprotein</keyword>
<dbReference type="Gene3D" id="3.90.1580.10">
    <property type="entry name" value="paralog of FGE (formylglycine-generating enzyme)"/>
    <property type="match status" value="1"/>
</dbReference>
<dbReference type="InterPro" id="IPR011006">
    <property type="entry name" value="CheY-like_superfamily"/>
</dbReference>
<evidence type="ECO:0000256" key="3">
    <source>
        <dbReference type="SAM" id="Phobius"/>
    </source>
</evidence>
<evidence type="ECO:0000313" key="6">
    <source>
        <dbReference type="EMBL" id="GAT33684.1"/>
    </source>
</evidence>
<dbReference type="PANTHER" id="PTHR23150:SF19">
    <property type="entry name" value="FORMYLGLYCINE-GENERATING ENZYME"/>
    <property type="match status" value="1"/>
</dbReference>
<dbReference type="Pfam" id="PF00069">
    <property type="entry name" value="Pkinase"/>
    <property type="match status" value="1"/>
</dbReference>
<organism evidence="6 7">
    <name type="scientific">Terrimicrobium sacchariphilum</name>
    <dbReference type="NCBI Taxonomy" id="690879"/>
    <lineage>
        <taxon>Bacteria</taxon>
        <taxon>Pseudomonadati</taxon>
        <taxon>Verrucomicrobiota</taxon>
        <taxon>Terrimicrobiia</taxon>
        <taxon>Terrimicrobiales</taxon>
        <taxon>Terrimicrobiaceae</taxon>
        <taxon>Terrimicrobium</taxon>
    </lineage>
</organism>